<dbReference type="GO" id="GO:0032787">
    <property type="term" value="P:monocarboxylic acid metabolic process"/>
    <property type="evidence" value="ECO:0007669"/>
    <property type="project" value="UniProtKB-ARBA"/>
</dbReference>
<dbReference type="PROSITE" id="PS00061">
    <property type="entry name" value="ADH_SHORT"/>
    <property type="match status" value="1"/>
</dbReference>
<evidence type="ECO:0000313" key="8">
    <source>
        <dbReference type="Proteomes" id="UP000320095"/>
    </source>
</evidence>
<dbReference type="PANTHER" id="PTHR42879">
    <property type="entry name" value="3-OXOACYL-(ACYL-CARRIER-PROTEIN) REDUCTASE"/>
    <property type="match status" value="1"/>
</dbReference>
<keyword evidence="3" id="KW-0134">Cell wall</keyword>
<comment type="subcellular location">
    <subcellularLocation>
        <location evidence="1">Secreted</location>
        <location evidence="1">Cell wall</location>
    </subcellularLocation>
</comment>
<keyword evidence="3" id="KW-0964">Secreted</keyword>
<dbReference type="InterPro" id="IPR002347">
    <property type="entry name" value="SDR_fam"/>
</dbReference>
<gene>
    <name evidence="7" type="ORF">EAH80_19610</name>
</gene>
<dbReference type="InterPro" id="IPR036291">
    <property type="entry name" value="NAD(P)-bd_dom_sf"/>
</dbReference>
<evidence type="ECO:0000256" key="2">
    <source>
        <dbReference type="ARBA" id="ARBA00006484"/>
    </source>
</evidence>
<comment type="catalytic activity">
    <reaction evidence="6">
        <text>a (3R)-hydroxyacyl-[ACP] + NADP(+) = a 3-oxoacyl-[ACP] + NADPH + H(+)</text>
        <dbReference type="Rhea" id="RHEA:17397"/>
        <dbReference type="Rhea" id="RHEA-COMP:9916"/>
        <dbReference type="Rhea" id="RHEA-COMP:9945"/>
        <dbReference type="ChEBI" id="CHEBI:15378"/>
        <dbReference type="ChEBI" id="CHEBI:57783"/>
        <dbReference type="ChEBI" id="CHEBI:58349"/>
        <dbReference type="ChEBI" id="CHEBI:78776"/>
        <dbReference type="ChEBI" id="CHEBI:78827"/>
        <dbReference type="EC" id="1.1.1.100"/>
    </reaction>
    <physiologicalReaction direction="right-to-left" evidence="6">
        <dbReference type="Rhea" id="RHEA:17399"/>
    </physiologicalReaction>
</comment>
<dbReference type="InterPro" id="IPR050259">
    <property type="entry name" value="SDR"/>
</dbReference>
<comment type="similarity">
    <text evidence="2">Belongs to the short-chain dehydrogenases/reductases (SDR) family.</text>
</comment>
<dbReference type="SUPFAM" id="SSF51735">
    <property type="entry name" value="NAD(P)-binding Rossmann-fold domains"/>
    <property type="match status" value="1"/>
</dbReference>
<evidence type="ECO:0000256" key="1">
    <source>
        <dbReference type="ARBA" id="ARBA00004191"/>
    </source>
</evidence>
<dbReference type="AlphaFoldDB" id="A0A502E412"/>
<reference evidence="7 8" key="1">
    <citation type="journal article" date="2019" name="Environ. Microbiol.">
        <title>Species interactions and distinct microbial communities in high Arctic permafrost affected cryosols are associated with the CH4 and CO2 gas fluxes.</title>
        <authorList>
            <person name="Altshuler I."/>
            <person name="Hamel J."/>
            <person name="Turney S."/>
            <person name="Magnuson E."/>
            <person name="Levesque R."/>
            <person name="Greer C."/>
            <person name="Whyte L.G."/>
        </authorList>
    </citation>
    <scope>NUCLEOTIDE SEQUENCE [LARGE SCALE GENOMIC DNA]</scope>
    <source>
        <strain evidence="7 8">S5.20</strain>
    </source>
</reference>
<dbReference type="PANTHER" id="PTHR42879:SF2">
    <property type="entry name" value="3-OXOACYL-[ACYL-CARRIER-PROTEIN] REDUCTASE FABG"/>
    <property type="match status" value="1"/>
</dbReference>
<dbReference type="GO" id="GO:0004316">
    <property type="term" value="F:3-oxoacyl-[acyl-carrier-protein] reductase (NADPH) activity"/>
    <property type="evidence" value="ECO:0007669"/>
    <property type="project" value="UniProtKB-EC"/>
</dbReference>
<dbReference type="PRINTS" id="PR00080">
    <property type="entry name" value="SDRFAMILY"/>
</dbReference>
<dbReference type="Proteomes" id="UP000320095">
    <property type="component" value="Unassembled WGS sequence"/>
</dbReference>
<proteinExistence type="inferred from homology"/>
<name>A0A502E412_9MYCO</name>
<keyword evidence="4" id="KW-0560">Oxidoreductase</keyword>
<dbReference type="Gene3D" id="3.40.50.720">
    <property type="entry name" value="NAD(P)-binding Rossmann-like Domain"/>
    <property type="match status" value="1"/>
</dbReference>
<evidence type="ECO:0000313" key="7">
    <source>
        <dbReference type="EMBL" id="TPG32478.1"/>
    </source>
</evidence>
<comment type="caution">
    <text evidence="7">The sequence shown here is derived from an EMBL/GenBank/DDBJ whole genome shotgun (WGS) entry which is preliminary data.</text>
</comment>
<dbReference type="InterPro" id="IPR020904">
    <property type="entry name" value="Sc_DH/Rdtase_CS"/>
</dbReference>
<dbReference type="Pfam" id="PF13561">
    <property type="entry name" value="adh_short_C2"/>
    <property type="match status" value="1"/>
</dbReference>
<dbReference type="PRINTS" id="PR00081">
    <property type="entry name" value="GDHRDH"/>
</dbReference>
<dbReference type="FunFam" id="3.40.50.720:FF:000084">
    <property type="entry name" value="Short-chain dehydrogenase reductase"/>
    <property type="match status" value="1"/>
</dbReference>
<dbReference type="NCBIfam" id="NF005559">
    <property type="entry name" value="PRK07231.1"/>
    <property type="match status" value="1"/>
</dbReference>
<evidence type="ECO:0000256" key="5">
    <source>
        <dbReference type="ARBA" id="ARBA00040781"/>
    </source>
</evidence>
<accession>A0A502E412</accession>
<dbReference type="CDD" id="cd05233">
    <property type="entry name" value="SDR_c"/>
    <property type="match status" value="1"/>
</dbReference>
<evidence type="ECO:0000256" key="6">
    <source>
        <dbReference type="ARBA" id="ARBA00047400"/>
    </source>
</evidence>
<sequence length="259" mass="26402">MGMRFEGKVAVVTGAGSGIGAATALGFAAEGAAVAVNDIDSDTADKTVAEILAAGGKAMSIACDISNTAEVEAAAAEVVSKFGQIDILVNNAGMPSAAPAEEYTQFERVMAVNLGGAFHWAKAAAVQSMIGNRSGSIINISSLAGLAAIASDVGYTSTKHGLIGLTKALALDWAPYGIRVNCVAPGLTNSLMVAEAIEQFPEFMKTRIGRIPIGRVAEPLDQAKAIMFLASDDAAYITGVTIPVDGGQMAMNSGYSPTR</sequence>
<keyword evidence="8" id="KW-1185">Reference proteome</keyword>
<dbReference type="EMBL" id="RCZG01000008">
    <property type="protein sequence ID" value="TPG32478.1"/>
    <property type="molecule type" value="Genomic_DNA"/>
</dbReference>
<evidence type="ECO:0000256" key="3">
    <source>
        <dbReference type="ARBA" id="ARBA00022512"/>
    </source>
</evidence>
<protein>
    <recommendedName>
        <fullName evidence="5">3-oxoacyl-[acyl-carrier-protein] reductase MabA</fullName>
    </recommendedName>
</protein>
<organism evidence="7 8">
    <name type="scientific">Mycolicibacterium hodleri</name>
    <dbReference type="NCBI Taxonomy" id="49897"/>
    <lineage>
        <taxon>Bacteria</taxon>
        <taxon>Bacillati</taxon>
        <taxon>Actinomycetota</taxon>
        <taxon>Actinomycetes</taxon>
        <taxon>Mycobacteriales</taxon>
        <taxon>Mycobacteriaceae</taxon>
        <taxon>Mycolicibacterium</taxon>
    </lineage>
</organism>
<evidence type="ECO:0000256" key="4">
    <source>
        <dbReference type="ARBA" id="ARBA00023002"/>
    </source>
</evidence>